<keyword evidence="5" id="KW-0694">RNA-binding</keyword>
<keyword evidence="6" id="KW-0508">mRNA splicing</keyword>
<dbReference type="AlphaFoldDB" id="A0A8T0DYJ9"/>
<evidence type="ECO:0000256" key="1">
    <source>
        <dbReference type="ARBA" id="ARBA00006938"/>
    </source>
</evidence>
<evidence type="ECO:0000256" key="7">
    <source>
        <dbReference type="ARBA" id="ARBA00035004"/>
    </source>
</evidence>
<proteinExistence type="inferred from homology"/>
<organism evidence="9 10">
    <name type="scientific">Paragonimus westermani</name>
    <dbReference type="NCBI Taxonomy" id="34504"/>
    <lineage>
        <taxon>Eukaryota</taxon>
        <taxon>Metazoa</taxon>
        <taxon>Spiralia</taxon>
        <taxon>Lophotrochozoa</taxon>
        <taxon>Platyhelminthes</taxon>
        <taxon>Trematoda</taxon>
        <taxon>Digenea</taxon>
        <taxon>Plagiorchiida</taxon>
        <taxon>Troglotremata</taxon>
        <taxon>Troglotrematidae</taxon>
        <taxon>Paragonimus</taxon>
    </lineage>
</organism>
<accession>A0A8T0DYJ9</accession>
<dbReference type="GO" id="GO:0006397">
    <property type="term" value="P:mRNA processing"/>
    <property type="evidence" value="ECO:0007669"/>
    <property type="project" value="UniProtKB-KW"/>
</dbReference>
<dbReference type="OrthoDB" id="78358at2759"/>
<sequence length="496" mass="54440">MSIFGRSSILNDCVGSNFNTSLLQDDSKLFQPYFMQSSSSDGMPSLSPARVYPHHHKVGPCFTRPAYRDGRVKKAVKVYTIATESTYLLIFGIPSIDLEHALRDKCKHFGTVERLVKLSEYPEKERFTDVFLVKFDSVPSARRAKRSLDDSSFYGGHLHACFAPEHETVAECRVKLHLCRRNNARIARKAEHEHVQRLAGSRQPQNLSHTGHSPTDGTLDDATPHSSIEPQQSVVCTSSSDIGSAFQQMTSNSTAPPSGDSLDDARRYWAERGADFMTRLPASCTSVSSTSSSSSGHFHFVDQQTIKTSSLGACPAKLSVPIPVLQALSWQPYRDPLLKDKPSTDTPELTLREQRPQSDGTQPSLLNLSSFVPRCLRTKTWNCTRQVAGERKIKLNGESVSDVPKPTTAISVGELKRLALTLGPELGPTLPPSSSFGRCVSGSKRIVFHRSEAKRPRLDANLTPLSASPSPVSTVMSENYPESCGGEKSGGHTQLK</sequence>
<evidence type="ECO:0000256" key="8">
    <source>
        <dbReference type="SAM" id="MobiDB-lite"/>
    </source>
</evidence>
<dbReference type="GO" id="GO:0003723">
    <property type="term" value="F:RNA binding"/>
    <property type="evidence" value="ECO:0007669"/>
    <property type="project" value="UniProtKB-KW"/>
</dbReference>
<dbReference type="Gene3D" id="3.30.70.330">
    <property type="match status" value="1"/>
</dbReference>
<feature type="compositionally biased region" description="Polar residues" evidence="8">
    <location>
        <begin position="463"/>
        <end position="477"/>
    </location>
</feature>
<gene>
    <name evidence="9" type="ORF">P879_00383</name>
</gene>
<feature type="region of interest" description="Disordered" evidence="8">
    <location>
        <begin position="336"/>
        <end position="364"/>
    </location>
</feature>
<name>A0A8T0DYJ9_9TREM</name>
<dbReference type="InterPro" id="IPR035979">
    <property type="entry name" value="RBD_domain_sf"/>
</dbReference>
<keyword evidence="4" id="KW-0747">Spliceosome</keyword>
<keyword evidence="10" id="KW-1185">Reference proteome</keyword>
<dbReference type="CDD" id="cd12442">
    <property type="entry name" value="RRM_RBM48"/>
    <property type="match status" value="1"/>
</dbReference>
<feature type="compositionally biased region" description="Polar residues" evidence="8">
    <location>
        <begin position="224"/>
        <end position="234"/>
    </location>
</feature>
<dbReference type="EMBL" id="JTDF01000041">
    <property type="protein sequence ID" value="KAF8572416.1"/>
    <property type="molecule type" value="Genomic_DNA"/>
</dbReference>
<feature type="region of interest" description="Disordered" evidence="8">
    <location>
        <begin position="190"/>
        <end position="234"/>
    </location>
</feature>
<evidence type="ECO:0000313" key="10">
    <source>
        <dbReference type="Proteomes" id="UP000699462"/>
    </source>
</evidence>
<dbReference type="Proteomes" id="UP000699462">
    <property type="component" value="Unassembled WGS sequence"/>
</dbReference>
<dbReference type="SUPFAM" id="SSF54928">
    <property type="entry name" value="RNA-binding domain, RBD"/>
    <property type="match status" value="1"/>
</dbReference>
<comment type="function">
    <text evidence="7">As a component of the minor spliceosome, involved in the splicing of U12-type introns in pre-mRNAs.</text>
</comment>
<comment type="caution">
    <text evidence="9">The sequence shown here is derived from an EMBL/GenBank/DDBJ whole genome shotgun (WGS) entry which is preliminary data.</text>
</comment>
<evidence type="ECO:0000256" key="2">
    <source>
        <dbReference type="ARBA" id="ARBA00015189"/>
    </source>
</evidence>
<dbReference type="PANTHER" id="PTHR20957:SF0">
    <property type="entry name" value="RNA-BINDING PROTEIN 48"/>
    <property type="match status" value="1"/>
</dbReference>
<dbReference type="InterPro" id="IPR034264">
    <property type="entry name" value="RBM48_RRM"/>
</dbReference>
<evidence type="ECO:0000256" key="3">
    <source>
        <dbReference type="ARBA" id="ARBA00022664"/>
    </source>
</evidence>
<reference evidence="9 10" key="1">
    <citation type="submission" date="2019-07" db="EMBL/GenBank/DDBJ databases">
        <title>Annotation for the trematode Paragonimus westermani.</title>
        <authorList>
            <person name="Choi Y.-J."/>
        </authorList>
    </citation>
    <scope>NUCLEOTIDE SEQUENCE [LARGE SCALE GENOMIC DNA]</scope>
    <source>
        <strain evidence="9">180907_Pwestermani</strain>
    </source>
</reference>
<feature type="region of interest" description="Disordered" evidence="8">
    <location>
        <begin position="459"/>
        <end position="496"/>
    </location>
</feature>
<dbReference type="GO" id="GO:0005654">
    <property type="term" value="C:nucleoplasm"/>
    <property type="evidence" value="ECO:0007669"/>
    <property type="project" value="TreeGrafter"/>
</dbReference>
<evidence type="ECO:0000256" key="6">
    <source>
        <dbReference type="ARBA" id="ARBA00023187"/>
    </source>
</evidence>
<evidence type="ECO:0000256" key="5">
    <source>
        <dbReference type="ARBA" id="ARBA00022884"/>
    </source>
</evidence>
<dbReference type="InterPro" id="IPR039599">
    <property type="entry name" value="RBM48"/>
</dbReference>
<feature type="compositionally biased region" description="Polar residues" evidence="8">
    <location>
        <begin position="202"/>
        <end position="216"/>
    </location>
</feature>
<comment type="similarity">
    <text evidence="1">Belongs to the RBM48 family.</text>
</comment>
<dbReference type="InterPro" id="IPR012677">
    <property type="entry name" value="Nucleotide-bd_a/b_plait_sf"/>
</dbReference>
<evidence type="ECO:0000256" key="4">
    <source>
        <dbReference type="ARBA" id="ARBA00022728"/>
    </source>
</evidence>
<dbReference type="GO" id="GO:0008380">
    <property type="term" value="P:RNA splicing"/>
    <property type="evidence" value="ECO:0007669"/>
    <property type="project" value="UniProtKB-KW"/>
</dbReference>
<keyword evidence="3" id="KW-0507">mRNA processing</keyword>
<protein>
    <recommendedName>
        <fullName evidence="2">RNA-binding protein 48</fullName>
    </recommendedName>
</protein>
<dbReference type="PANTHER" id="PTHR20957">
    <property type="entry name" value="RNA-BINDING PROTEIN 48"/>
    <property type="match status" value="1"/>
</dbReference>
<dbReference type="GO" id="GO:0005681">
    <property type="term" value="C:spliceosomal complex"/>
    <property type="evidence" value="ECO:0007669"/>
    <property type="project" value="UniProtKB-KW"/>
</dbReference>
<evidence type="ECO:0000313" key="9">
    <source>
        <dbReference type="EMBL" id="KAF8572416.1"/>
    </source>
</evidence>